<gene>
    <name evidence="1" type="ORF">UFOPK2399_00074</name>
</gene>
<protein>
    <submittedName>
        <fullName evidence="1">Unannotated protein</fullName>
    </submittedName>
</protein>
<dbReference type="EMBL" id="CAEZXP010000001">
    <property type="protein sequence ID" value="CAB4682960.1"/>
    <property type="molecule type" value="Genomic_DNA"/>
</dbReference>
<name>A0A6J6N8S8_9ZZZZ</name>
<evidence type="ECO:0000313" key="1">
    <source>
        <dbReference type="EMBL" id="CAB4682960.1"/>
    </source>
</evidence>
<accession>A0A6J6N8S8</accession>
<organism evidence="1">
    <name type="scientific">freshwater metagenome</name>
    <dbReference type="NCBI Taxonomy" id="449393"/>
    <lineage>
        <taxon>unclassified sequences</taxon>
        <taxon>metagenomes</taxon>
        <taxon>ecological metagenomes</taxon>
    </lineage>
</organism>
<reference evidence="1" key="1">
    <citation type="submission" date="2020-05" db="EMBL/GenBank/DDBJ databases">
        <authorList>
            <person name="Chiriac C."/>
            <person name="Salcher M."/>
            <person name="Ghai R."/>
            <person name="Kavagutti S V."/>
        </authorList>
    </citation>
    <scope>NUCLEOTIDE SEQUENCE</scope>
</reference>
<proteinExistence type="predicted"/>
<sequence>MTRTLAALTAVTIAALSVVAGGSAKTIPTPAPFAVALVKATLGGNFGAQWDAYHPAYKQVVSRERFIACEKKNAQGLKIKVKAVESEGVISTPATLPLLGSAVVDRVKLAVIFSTSGSTEDLATEVTVYAYWTGTTWTRAMTTSDYKTYKAGGCP</sequence>
<dbReference type="AlphaFoldDB" id="A0A6J6N8S8"/>